<dbReference type="EMBL" id="SOAU01000001">
    <property type="protein sequence ID" value="TDT18579.1"/>
    <property type="molecule type" value="Genomic_DNA"/>
</dbReference>
<accession>A0A4R7I6B7</accession>
<evidence type="ECO:0000313" key="3">
    <source>
        <dbReference type="Proteomes" id="UP000294558"/>
    </source>
</evidence>
<protein>
    <submittedName>
        <fullName evidence="2">Putative AbiEi antitoxin of type IV toxin-antitoxin system</fullName>
    </submittedName>
</protein>
<reference evidence="2 3" key="1">
    <citation type="submission" date="2019-03" db="EMBL/GenBank/DDBJ databases">
        <title>Sequencing the genomes of 1000 actinobacteria strains.</title>
        <authorList>
            <person name="Klenk H.-P."/>
        </authorList>
    </citation>
    <scope>NUCLEOTIDE SEQUENCE [LARGE SCALE GENOMIC DNA]</scope>
    <source>
        <strain evidence="2 3">DSM 18936</strain>
    </source>
</reference>
<evidence type="ECO:0000313" key="2">
    <source>
        <dbReference type="EMBL" id="TDT18579.1"/>
    </source>
</evidence>
<dbReference type="OrthoDB" id="3173471at2"/>
<sequence length="311" mass="35201">MAQLSSRLAALVAERHGIVTLDQLAADGWSSHAIRYQLATGSLVRVHHGVLRVATSPDTFEARCAAACAADPAVVITGAAAARLWEFRHVFRPDEPIVLIEHDRTPITHGVLLRRTNVLDSTDWVDRPDGIRVASPVRAWFDCARDLDDERFERLTEWVLDHHASVPTVWAMARRMSARGRPGMARVNRVLSQREPWQKPAGSGLELRVLKALEARGVTGIVRQHPIRLRNGIVIHPDGALPDIRWALEIDHVMWHGGRLDAQHDKGRDRQLRRIHWQVDRVTDQEIRERFEAVIAELVELVDLRRRTLAA</sequence>
<dbReference type="InterPro" id="IPR011335">
    <property type="entry name" value="Restrct_endonuc-II-like"/>
</dbReference>
<dbReference type="Pfam" id="PF13338">
    <property type="entry name" value="AbiEi_4"/>
    <property type="match status" value="1"/>
</dbReference>
<proteinExistence type="predicted"/>
<organism evidence="2 3">
    <name type="scientific">Ilumatobacter fluminis</name>
    <dbReference type="NCBI Taxonomy" id="467091"/>
    <lineage>
        <taxon>Bacteria</taxon>
        <taxon>Bacillati</taxon>
        <taxon>Actinomycetota</taxon>
        <taxon>Acidimicrobiia</taxon>
        <taxon>Acidimicrobiales</taxon>
        <taxon>Ilumatobacteraceae</taxon>
        <taxon>Ilumatobacter</taxon>
    </lineage>
</organism>
<dbReference type="SUPFAM" id="SSF52980">
    <property type="entry name" value="Restriction endonuclease-like"/>
    <property type="match status" value="1"/>
</dbReference>
<comment type="caution">
    <text evidence="2">The sequence shown here is derived from an EMBL/GenBank/DDBJ whole genome shotgun (WGS) entry which is preliminary data.</text>
</comment>
<dbReference type="InterPro" id="IPR025159">
    <property type="entry name" value="AbiEi_N"/>
</dbReference>
<dbReference type="RefSeq" id="WP_133870787.1">
    <property type="nucleotide sequence ID" value="NZ_SOAU01000001.1"/>
</dbReference>
<feature type="domain" description="AbiEi antitoxin N-terminal" evidence="1">
    <location>
        <begin position="7"/>
        <end position="53"/>
    </location>
</feature>
<dbReference type="AlphaFoldDB" id="A0A4R7I6B7"/>
<dbReference type="Gene3D" id="3.40.960.10">
    <property type="entry name" value="VSR Endonuclease"/>
    <property type="match status" value="1"/>
</dbReference>
<name>A0A4R7I6B7_9ACTN</name>
<dbReference type="Proteomes" id="UP000294558">
    <property type="component" value="Unassembled WGS sequence"/>
</dbReference>
<gene>
    <name evidence="2" type="ORF">BDK89_4203</name>
</gene>
<keyword evidence="3" id="KW-1185">Reference proteome</keyword>
<evidence type="ECO:0000259" key="1">
    <source>
        <dbReference type="Pfam" id="PF13338"/>
    </source>
</evidence>